<name>A0A443S105_9ACAR</name>
<dbReference type="EC" id="2.1.1.4" evidence="5"/>
<dbReference type="InterPro" id="IPR016461">
    <property type="entry name" value="COMT-like"/>
</dbReference>
<dbReference type="PIRSF" id="PIRSF005739">
    <property type="entry name" value="O-mtase"/>
    <property type="match status" value="1"/>
</dbReference>
<keyword evidence="2" id="KW-0808">Transferase</keyword>
<evidence type="ECO:0000256" key="8">
    <source>
        <dbReference type="PIRSR" id="PIRSR005739-1"/>
    </source>
</evidence>
<dbReference type="EMBL" id="NCKV01013408">
    <property type="protein sequence ID" value="RWS21163.1"/>
    <property type="molecule type" value="Genomic_DNA"/>
</dbReference>
<dbReference type="InterPro" id="IPR012967">
    <property type="entry name" value="COMT_dimerisation"/>
</dbReference>
<evidence type="ECO:0000313" key="11">
    <source>
        <dbReference type="EMBL" id="RWS21163.1"/>
    </source>
</evidence>
<sequence>EIKMCAAVTKEMMSLIVASTKSHLIYCALKLDIVNHLYKQPMDAKQLSVITKTKPDFLYRFLRSLCSLRILQENEKRIFSVTELGSTLKSDTNNSLNNYLQLMEDESIQKSLLHLDHSIRTGQPSFEHLYGTKYYEFIRKNADKGRVFDSAMQEFENIKSVTAEYDYTEFKHIIDIGGGNGHFLISILERTPNATGMVFELEAGVKNAKVEIKKRNIEKRCTTKVGNYFESIPSGGDCYIMKHILHNLEDDELVKVLSNVRKAMKKGSKLLIMEQIIFDLNGPDPKTEFDMLMLVLYGGKSRTKDEIEEICATVMLKLQRCVELKESGEIIMEFTAV</sequence>
<reference evidence="11 12" key="1">
    <citation type="journal article" date="2018" name="Gigascience">
        <title>Genomes of trombidid mites reveal novel predicted allergens and laterally-transferred genes associated with secondary metabolism.</title>
        <authorList>
            <person name="Dong X."/>
            <person name="Chaisiri K."/>
            <person name="Xia D."/>
            <person name="Armstrong S.D."/>
            <person name="Fang Y."/>
            <person name="Donnelly M.J."/>
            <person name="Kadowaki T."/>
            <person name="McGarry J.W."/>
            <person name="Darby A.C."/>
            <person name="Makepeace B.L."/>
        </authorList>
    </citation>
    <scope>NUCLEOTIDE SEQUENCE [LARGE SCALE GENOMIC DNA]</scope>
    <source>
        <strain evidence="11">UoL-UT</strain>
    </source>
</reference>
<dbReference type="Gene3D" id="1.10.287.1350">
    <property type="match status" value="1"/>
</dbReference>
<dbReference type="PANTHER" id="PTHR43712:SF2">
    <property type="entry name" value="O-METHYLTRANSFERASE CICE"/>
    <property type="match status" value="1"/>
</dbReference>
<feature type="domain" description="O-methyltransferase dimerisation" evidence="10">
    <location>
        <begin position="14"/>
        <end position="88"/>
    </location>
</feature>
<dbReference type="Pfam" id="PF00891">
    <property type="entry name" value="Methyltransf_2"/>
    <property type="match status" value="1"/>
</dbReference>
<dbReference type="InterPro" id="IPR036388">
    <property type="entry name" value="WH-like_DNA-bd_sf"/>
</dbReference>
<comment type="caution">
    <text evidence="11">The sequence shown here is derived from an EMBL/GenBank/DDBJ whole genome shotgun (WGS) entry which is preliminary data.</text>
</comment>
<evidence type="ECO:0000259" key="10">
    <source>
        <dbReference type="Pfam" id="PF08100"/>
    </source>
</evidence>
<evidence type="ECO:0000256" key="2">
    <source>
        <dbReference type="ARBA" id="ARBA00022679"/>
    </source>
</evidence>
<feature type="domain" description="O-methyltransferase C-terminal" evidence="9">
    <location>
        <begin position="114"/>
        <end position="311"/>
    </location>
</feature>
<feature type="active site" description="Proton acceptor" evidence="8">
    <location>
        <position position="246"/>
    </location>
</feature>
<evidence type="ECO:0000256" key="6">
    <source>
        <dbReference type="ARBA" id="ARBA00040730"/>
    </source>
</evidence>
<dbReference type="SUPFAM" id="SSF53335">
    <property type="entry name" value="S-adenosyl-L-methionine-dependent methyltransferases"/>
    <property type="match status" value="1"/>
</dbReference>
<dbReference type="GO" id="GO:0017096">
    <property type="term" value="F:acetylserotonin O-methyltransferase activity"/>
    <property type="evidence" value="ECO:0007669"/>
    <property type="project" value="UniProtKB-EC"/>
</dbReference>
<dbReference type="Pfam" id="PF08100">
    <property type="entry name" value="Dimerisation"/>
    <property type="match status" value="1"/>
</dbReference>
<dbReference type="InterPro" id="IPR036390">
    <property type="entry name" value="WH_DNA-bd_sf"/>
</dbReference>
<dbReference type="Gene3D" id="3.40.50.150">
    <property type="entry name" value="Vaccinia Virus protein VP39"/>
    <property type="match status" value="1"/>
</dbReference>
<evidence type="ECO:0000259" key="9">
    <source>
        <dbReference type="Pfam" id="PF00891"/>
    </source>
</evidence>
<dbReference type="OrthoDB" id="1606438at2759"/>
<evidence type="ECO:0000256" key="5">
    <source>
        <dbReference type="ARBA" id="ARBA00039116"/>
    </source>
</evidence>
<comment type="function">
    <text evidence="4">Catalyzes the transfer of a methyl group onto N-acetylserotonin, producing melatonin (N-acetyl-5-methoxytryptamine).</text>
</comment>
<keyword evidence="3" id="KW-0949">S-adenosyl-L-methionine</keyword>
<dbReference type="Proteomes" id="UP000288716">
    <property type="component" value="Unassembled WGS sequence"/>
</dbReference>
<dbReference type="PANTHER" id="PTHR43712">
    <property type="entry name" value="PUTATIVE (AFU_ORTHOLOGUE AFUA_4G14580)-RELATED"/>
    <property type="match status" value="1"/>
</dbReference>
<dbReference type="VEuPathDB" id="VectorBase:LDEU010877"/>
<evidence type="ECO:0000313" key="12">
    <source>
        <dbReference type="Proteomes" id="UP000288716"/>
    </source>
</evidence>
<dbReference type="InterPro" id="IPR029063">
    <property type="entry name" value="SAM-dependent_MTases_sf"/>
</dbReference>
<dbReference type="Gene3D" id="1.10.10.10">
    <property type="entry name" value="Winged helix-like DNA-binding domain superfamily/Winged helix DNA-binding domain"/>
    <property type="match status" value="1"/>
</dbReference>
<evidence type="ECO:0000256" key="4">
    <source>
        <dbReference type="ARBA" id="ARBA00037645"/>
    </source>
</evidence>
<accession>A0A443S105</accession>
<dbReference type="AlphaFoldDB" id="A0A443S105"/>
<evidence type="ECO:0000256" key="1">
    <source>
        <dbReference type="ARBA" id="ARBA00022603"/>
    </source>
</evidence>
<feature type="non-terminal residue" evidence="11">
    <location>
        <position position="1"/>
    </location>
</feature>
<gene>
    <name evidence="11" type="ORF">B4U80_11917</name>
</gene>
<dbReference type="InterPro" id="IPR001077">
    <property type="entry name" value="COMT_C"/>
</dbReference>
<evidence type="ECO:0000256" key="7">
    <source>
        <dbReference type="ARBA" id="ARBA00043054"/>
    </source>
</evidence>
<dbReference type="GO" id="GO:0032259">
    <property type="term" value="P:methylation"/>
    <property type="evidence" value="ECO:0007669"/>
    <property type="project" value="UniProtKB-KW"/>
</dbReference>
<dbReference type="PROSITE" id="PS51683">
    <property type="entry name" value="SAM_OMT_II"/>
    <property type="match status" value="1"/>
</dbReference>
<dbReference type="SUPFAM" id="SSF46785">
    <property type="entry name" value="Winged helix' DNA-binding domain"/>
    <property type="match status" value="1"/>
</dbReference>
<organism evidence="11 12">
    <name type="scientific">Leptotrombidium deliense</name>
    <dbReference type="NCBI Taxonomy" id="299467"/>
    <lineage>
        <taxon>Eukaryota</taxon>
        <taxon>Metazoa</taxon>
        <taxon>Ecdysozoa</taxon>
        <taxon>Arthropoda</taxon>
        <taxon>Chelicerata</taxon>
        <taxon>Arachnida</taxon>
        <taxon>Acari</taxon>
        <taxon>Acariformes</taxon>
        <taxon>Trombidiformes</taxon>
        <taxon>Prostigmata</taxon>
        <taxon>Anystina</taxon>
        <taxon>Parasitengona</taxon>
        <taxon>Trombiculoidea</taxon>
        <taxon>Trombiculidae</taxon>
        <taxon>Leptotrombidium</taxon>
    </lineage>
</organism>
<keyword evidence="12" id="KW-1185">Reference proteome</keyword>
<dbReference type="GO" id="GO:0046983">
    <property type="term" value="F:protein dimerization activity"/>
    <property type="evidence" value="ECO:0007669"/>
    <property type="project" value="InterPro"/>
</dbReference>
<keyword evidence="1" id="KW-0489">Methyltransferase</keyword>
<evidence type="ECO:0000256" key="3">
    <source>
        <dbReference type="ARBA" id="ARBA00022691"/>
    </source>
</evidence>
<proteinExistence type="predicted"/>
<protein>
    <recommendedName>
        <fullName evidence="6">Acetylserotonin O-methyltransferase</fullName>
        <ecNumber evidence="5">2.1.1.4</ecNumber>
    </recommendedName>
    <alternativeName>
        <fullName evidence="7">Hydroxyindole O-methyltransferase</fullName>
    </alternativeName>
</protein>